<feature type="repeat" description="MBT" evidence="2">
    <location>
        <begin position="278"/>
        <end position="396"/>
    </location>
</feature>
<keyword evidence="1" id="KW-0677">Repeat</keyword>
<keyword evidence="5" id="KW-1185">Reference proteome</keyword>
<dbReference type="PROSITE" id="PS51079">
    <property type="entry name" value="MBT"/>
    <property type="match status" value="3"/>
</dbReference>
<dbReference type="Proteomes" id="UP000031036">
    <property type="component" value="Unassembled WGS sequence"/>
</dbReference>
<evidence type="ECO:0000256" key="1">
    <source>
        <dbReference type="ARBA" id="ARBA00022737"/>
    </source>
</evidence>
<dbReference type="PANTHER" id="PTHR12247:SF131">
    <property type="entry name" value="LD05287P"/>
    <property type="match status" value="1"/>
</dbReference>
<evidence type="ECO:0000313" key="5">
    <source>
        <dbReference type="Proteomes" id="UP000031036"/>
    </source>
</evidence>
<proteinExistence type="predicted"/>
<evidence type="ECO:0000256" key="2">
    <source>
        <dbReference type="PROSITE-ProRule" id="PRU00459"/>
    </source>
</evidence>
<sequence length="636" mass="71924">MVRFRPLVFDSSTKSAVVKGSYQWDDYLEESLQKMDESGDHDSRCSNYAVPAECFFEAPFVGYAPHIVPNIKLEIALDDKSTSFVDESTSVFWVANVVKDKTKQSEEQGEASKAVTNLEEPDENKPASKGDDAPTKPDGPQSEEKDKSAKGSKKEEKSNKSKEESKQKSNRNEEKKEGQDGTKKDEEKKDAQKDSRQGKCQKDEEKKEKSTSKNSVNKENVALHPGVENECEKKPENDKQKASKPSAQEGPNDEKSFCAEDTDSRFLVPPMLIAERRTDWQQYLLCQLHAYRTLPAKWPEIQHRNLNNCKFKIGDRVELLDGLVSMRVRPALIEEIVGGRILVKVSAKDMNKADMQVQDDEEEDNQVEEGVWMDQCSPLIFYVGWACKVGYQLLANDAYMKHATEIANALKAGTAKVPFSRQDARPEQFQHYIDCCSEGDDESSFAEWEKGMKLEILDPLDTWKELRVATVIEVLADGYLRLGFDGEEMEEDCIPIHCASPLLFPVGYCEKYGIKLKGPQGEGKFDWKSHLKQSKSVAAPDVLFDDDEQPAILNKFKVGAKLEAVDMCEPHLICVATVAAHKGRLLQIKFDGWDDSYDQLFDYRSNCIFPIGWCEANGYKLEAPRAEMKKKLRGKK</sequence>
<dbReference type="GO" id="GO:0005634">
    <property type="term" value="C:nucleus"/>
    <property type="evidence" value="ECO:0007669"/>
    <property type="project" value="InterPro"/>
</dbReference>
<evidence type="ECO:0000313" key="4">
    <source>
        <dbReference type="EMBL" id="KHN84700.1"/>
    </source>
</evidence>
<gene>
    <name evidence="4" type="primary">mbtd1</name>
    <name evidence="4" type="ORF">Tcan_11434</name>
</gene>
<dbReference type="Gene3D" id="2.30.30.140">
    <property type="match status" value="5"/>
</dbReference>
<protein>
    <submittedName>
        <fullName evidence="4">MBT domain-containing protein 1</fullName>
    </submittedName>
</protein>
<dbReference type="GO" id="GO:0042393">
    <property type="term" value="F:histone binding"/>
    <property type="evidence" value="ECO:0007669"/>
    <property type="project" value="TreeGrafter"/>
</dbReference>
<feature type="compositionally biased region" description="Basic and acidic residues" evidence="3">
    <location>
        <begin position="252"/>
        <end position="261"/>
    </location>
</feature>
<dbReference type="InterPro" id="IPR050548">
    <property type="entry name" value="PcG_chromatin_remod_factors"/>
</dbReference>
<name>A0A0B2VUR7_TOXCA</name>
<dbReference type="InterPro" id="IPR004092">
    <property type="entry name" value="Mbt"/>
</dbReference>
<dbReference type="GO" id="GO:0045892">
    <property type="term" value="P:negative regulation of DNA-templated transcription"/>
    <property type="evidence" value="ECO:0007669"/>
    <property type="project" value="TreeGrafter"/>
</dbReference>
<dbReference type="GO" id="GO:0003682">
    <property type="term" value="F:chromatin binding"/>
    <property type="evidence" value="ECO:0007669"/>
    <property type="project" value="TreeGrafter"/>
</dbReference>
<organism evidence="4 5">
    <name type="scientific">Toxocara canis</name>
    <name type="common">Canine roundworm</name>
    <dbReference type="NCBI Taxonomy" id="6265"/>
    <lineage>
        <taxon>Eukaryota</taxon>
        <taxon>Metazoa</taxon>
        <taxon>Ecdysozoa</taxon>
        <taxon>Nematoda</taxon>
        <taxon>Chromadorea</taxon>
        <taxon>Rhabditida</taxon>
        <taxon>Spirurina</taxon>
        <taxon>Ascaridomorpha</taxon>
        <taxon>Ascaridoidea</taxon>
        <taxon>Toxocaridae</taxon>
        <taxon>Toxocara</taxon>
    </lineage>
</organism>
<dbReference type="EMBL" id="JPKZ01000906">
    <property type="protein sequence ID" value="KHN84700.1"/>
    <property type="molecule type" value="Genomic_DNA"/>
</dbReference>
<feature type="repeat" description="MBT" evidence="2">
    <location>
        <begin position="404"/>
        <end position="519"/>
    </location>
</feature>
<dbReference type="Pfam" id="PF02820">
    <property type="entry name" value="MBT"/>
    <property type="match status" value="3"/>
</dbReference>
<feature type="repeat" description="MBT" evidence="2">
    <location>
        <begin position="525"/>
        <end position="624"/>
    </location>
</feature>
<reference evidence="4 5" key="1">
    <citation type="submission" date="2014-11" db="EMBL/GenBank/DDBJ databases">
        <title>Genetic blueprint of the zoonotic pathogen Toxocara canis.</title>
        <authorList>
            <person name="Zhu X.-Q."/>
            <person name="Korhonen P.K."/>
            <person name="Cai H."/>
            <person name="Young N.D."/>
            <person name="Nejsum P."/>
            <person name="von Samson-Himmelstjerna G."/>
            <person name="Boag P.R."/>
            <person name="Tan P."/>
            <person name="Li Q."/>
            <person name="Min J."/>
            <person name="Yang Y."/>
            <person name="Wang X."/>
            <person name="Fang X."/>
            <person name="Hall R.S."/>
            <person name="Hofmann A."/>
            <person name="Sternberg P.W."/>
            <person name="Jex A.R."/>
            <person name="Gasser R.B."/>
        </authorList>
    </citation>
    <scope>NUCLEOTIDE SEQUENCE [LARGE SCALE GENOMIC DNA]</scope>
    <source>
        <strain evidence="4">PN_DK_2014</strain>
    </source>
</reference>
<accession>A0A0B2VUR7</accession>
<dbReference type="OrthoDB" id="8188861at2759"/>
<feature type="compositionally biased region" description="Basic and acidic residues" evidence="3">
    <location>
        <begin position="142"/>
        <end position="211"/>
    </location>
</feature>
<feature type="compositionally biased region" description="Basic and acidic residues" evidence="3">
    <location>
        <begin position="230"/>
        <end position="241"/>
    </location>
</feature>
<feature type="compositionally biased region" description="Basic and acidic residues" evidence="3">
    <location>
        <begin position="123"/>
        <end position="135"/>
    </location>
</feature>
<dbReference type="AlphaFoldDB" id="A0A0B2VUR7"/>
<evidence type="ECO:0000256" key="3">
    <source>
        <dbReference type="SAM" id="MobiDB-lite"/>
    </source>
</evidence>
<feature type="region of interest" description="Disordered" evidence="3">
    <location>
        <begin position="101"/>
        <end position="261"/>
    </location>
</feature>
<dbReference type="PANTHER" id="PTHR12247">
    <property type="entry name" value="POLYCOMB GROUP PROTEIN"/>
    <property type="match status" value="1"/>
</dbReference>
<dbReference type="STRING" id="6265.A0A0B2VUR7"/>
<dbReference type="SMART" id="SM00561">
    <property type="entry name" value="MBT"/>
    <property type="match status" value="3"/>
</dbReference>
<comment type="caution">
    <text evidence="4">The sequence shown here is derived from an EMBL/GenBank/DDBJ whole genome shotgun (WGS) entry which is preliminary data.</text>
</comment>
<dbReference type="SUPFAM" id="SSF63748">
    <property type="entry name" value="Tudor/PWWP/MBT"/>
    <property type="match status" value="3"/>
</dbReference>